<reference evidence="5" key="1">
    <citation type="submission" date="2019-08" db="EMBL/GenBank/DDBJ databases">
        <authorList>
            <person name="Kucharzyk K."/>
            <person name="Murdoch R.W."/>
            <person name="Higgins S."/>
            <person name="Loffler F."/>
        </authorList>
    </citation>
    <scope>NUCLEOTIDE SEQUENCE</scope>
</reference>
<evidence type="ECO:0000256" key="3">
    <source>
        <dbReference type="ARBA" id="ARBA00023125"/>
    </source>
</evidence>
<evidence type="ECO:0000256" key="2">
    <source>
        <dbReference type="ARBA" id="ARBA00022747"/>
    </source>
</evidence>
<dbReference type="AlphaFoldDB" id="A0A645G7M1"/>
<dbReference type="SUPFAM" id="SSF116734">
    <property type="entry name" value="DNA methylase specificity domain"/>
    <property type="match status" value="1"/>
</dbReference>
<accession>A0A645G7M1</accession>
<dbReference type="GO" id="GO:0009307">
    <property type="term" value="P:DNA restriction-modification system"/>
    <property type="evidence" value="ECO:0007669"/>
    <property type="project" value="UniProtKB-KW"/>
</dbReference>
<evidence type="ECO:0000256" key="1">
    <source>
        <dbReference type="ARBA" id="ARBA00010923"/>
    </source>
</evidence>
<keyword evidence="3" id="KW-0238">DNA-binding</keyword>
<comment type="caution">
    <text evidence="5">The sequence shown here is derived from an EMBL/GenBank/DDBJ whole genome shotgun (WGS) entry which is preliminary data.</text>
</comment>
<feature type="domain" description="Type I restriction modification DNA specificity" evidence="4">
    <location>
        <begin position="104"/>
        <end position="181"/>
    </location>
</feature>
<evidence type="ECO:0000313" key="5">
    <source>
        <dbReference type="EMBL" id="MPN22136.1"/>
    </source>
</evidence>
<dbReference type="InterPro" id="IPR051212">
    <property type="entry name" value="Type-I_RE_S_subunit"/>
</dbReference>
<sequence>MQNAKELFQQALAEAMTPKEGWKPTILEDECFIASSLVNPQEEKYRKLLHVGGGNIESSTGQLQNLLTAEQEKLVSGKFLFDSSVVLYNKIRPYLRKLARPDFSGLCSADMYPLMPKAKNSRDFLFFLLLTDNFTNYANKHSARAGMPKLNRESLFAYPFAIPDSAEQQNIADKLDKLFDIGQQMQAQHDEISTDCDELKKAILTKAFAGEL</sequence>
<evidence type="ECO:0000259" key="4">
    <source>
        <dbReference type="Pfam" id="PF01420"/>
    </source>
</evidence>
<dbReference type="EMBL" id="VSSQ01070299">
    <property type="protein sequence ID" value="MPN22136.1"/>
    <property type="molecule type" value="Genomic_DNA"/>
</dbReference>
<keyword evidence="2" id="KW-0680">Restriction system</keyword>
<dbReference type="GO" id="GO:0003677">
    <property type="term" value="F:DNA binding"/>
    <property type="evidence" value="ECO:0007669"/>
    <property type="project" value="UniProtKB-KW"/>
</dbReference>
<proteinExistence type="inferred from homology"/>
<dbReference type="InterPro" id="IPR044946">
    <property type="entry name" value="Restrct_endonuc_typeI_TRD_sf"/>
</dbReference>
<gene>
    <name evidence="5" type="ORF">SDC9_169519</name>
</gene>
<name>A0A645G7M1_9ZZZZ</name>
<dbReference type="Pfam" id="PF01420">
    <property type="entry name" value="Methylase_S"/>
    <property type="match status" value="1"/>
</dbReference>
<dbReference type="Gene3D" id="3.90.220.20">
    <property type="entry name" value="DNA methylase specificity domains"/>
    <property type="match status" value="2"/>
</dbReference>
<dbReference type="PANTHER" id="PTHR43140:SF1">
    <property type="entry name" value="TYPE I RESTRICTION ENZYME ECOKI SPECIFICITY SUBUNIT"/>
    <property type="match status" value="1"/>
</dbReference>
<dbReference type="PANTHER" id="PTHR43140">
    <property type="entry name" value="TYPE-1 RESTRICTION ENZYME ECOKI SPECIFICITY PROTEIN"/>
    <property type="match status" value="1"/>
</dbReference>
<organism evidence="5">
    <name type="scientific">bioreactor metagenome</name>
    <dbReference type="NCBI Taxonomy" id="1076179"/>
    <lineage>
        <taxon>unclassified sequences</taxon>
        <taxon>metagenomes</taxon>
        <taxon>ecological metagenomes</taxon>
    </lineage>
</organism>
<protein>
    <recommendedName>
        <fullName evidence="4">Type I restriction modification DNA specificity domain-containing protein</fullName>
    </recommendedName>
</protein>
<comment type="similarity">
    <text evidence="1">Belongs to the type-I restriction system S methylase family.</text>
</comment>
<dbReference type="InterPro" id="IPR000055">
    <property type="entry name" value="Restrct_endonuc_typeI_TRD"/>
</dbReference>